<dbReference type="InterPro" id="IPR037191">
    <property type="entry name" value="VPS9_dom_sf"/>
</dbReference>
<dbReference type="Proteomes" id="UP001470230">
    <property type="component" value="Unassembled WGS sequence"/>
</dbReference>
<organism evidence="3 4">
    <name type="scientific">Tritrichomonas musculus</name>
    <dbReference type="NCBI Taxonomy" id="1915356"/>
    <lineage>
        <taxon>Eukaryota</taxon>
        <taxon>Metamonada</taxon>
        <taxon>Parabasalia</taxon>
        <taxon>Tritrichomonadida</taxon>
        <taxon>Tritrichomonadidae</taxon>
        <taxon>Tritrichomonas</taxon>
    </lineage>
</organism>
<feature type="region of interest" description="Disordered" evidence="1">
    <location>
        <begin position="365"/>
        <end position="401"/>
    </location>
</feature>
<evidence type="ECO:0000313" key="4">
    <source>
        <dbReference type="Proteomes" id="UP001470230"/>
    </source>
</evidence>
<feature type="domain" description="VPS9" evidence="2">
    <location>
        <begin position="239"/>
        <end position="374"/>
    </location>
</feature>
<dbReference type="Gene3D" id="1.20.1050.80">
    <property type="entry name" value="VPS9 domain"/>
    <property type="match status" value="1"/>
</dbReference>
<dbReference type="SUPFAM" id="SSF109993">
    <property type="entry name" value="VPS9 domain"/>
    <property type="match status" value="1"/>
</dbReference>
<dbReference type="InterPro" id="IPR003123">
    <property type="entry name" value="VPS9"/>
</dbReference>
<protein>
    <recommendedName>
        <fullName evidence="2">VPS9 domain-containing protein</fullName>
    </recommendedName>
</protein>
<evidence type="ECO:0000313" key="3">
    <source>
        <dbReference type="EMBL" id="KAK8891575.1"/>
    </source>
</evidence>
<proteinExistence type="predicted"/>
<comment type="caution">
    <text evidence="3">The sequence shown here is derived from an EMBL/GenBank/DDBJ whole genome shotgun (WGS) entry which is preliminary data.</text>
</comment>
<reference evidence="3 4" key="1">
    <citation type="submission" date="2024-04" db="EMBL/GenBank/DDBJ databases">
        <title>Tritrichomonas musculus Genome.</title>
        <authorList>
            <person name="Alves-Ferreira E."/>
            <person name="Grigg M."/>
            <person name="Lorenzi H."/>
            <person name="Galac M."/>
        </authorList>
    </citation>
    <scope>NUCLEOTIDE SEQUENCE [LARGE SCALE GENOMIC DNA]</scope>
    <source>
        <strain evidence="3 4">EAF2021</strain>
    </source>
</reference>
<dbReference type="PROSITE" id="PS51205">
    <property type="entry name" value="VPS9"/>
    <property type="match status" value="1"/>
</dbReference>
<evidence type="ECO:0000259" key="2">
    <source>
        <dbReference type="PROSITE" id="PS51205"/>
    </source>
</evidence>
<keyword evidence="4" id="KW-1185">Reference proteome</keyword>
<dbReference type="EMBL" id="JAPFFF010000004">
    <property type="protein sequence ID" value="KAK8891575.1"/>
    <property type="molecule type" value="Genomic_DNA"/>
</dbReference>
<dbReference type="Pfam" id="PF02204">
    <property type="entry name" value="VPS9"/>
    <property type="match status" value="1"/>
</dbReference>
<name>A0ABR2KNN0_9EUKA</name>
<sequence>MQNWSLDNHPVLNKFRSLLKTINAKPDCYYYLFLTPPYAYPTEKDFDPLMYLFFSTKDSPSILHQYSSDTKLALKLEGNKIKSFQRFNSKFEINLLLSTPCTCGLNECPHEFSYMLEEMDDDLYRHFDPPPLMKKIQDSYKDSKLSKQLLSEIQDEKLSAKLDEIERVFFTAEINASNRSQFVNIMSNFISEVVQIVFNIPMIKCLPVATKKELNFLVFNAISGERHYQLLSAYNTAFAKENFTAQENTRNNYDNQLSEGNTKLKKEEMEEAVKHLRNVLHLPSPAEMIDCITKFFDLVVAALPGVEVAADDILPAICFAMTKDVGFGSHVVSFFNYLTDIWPAVGLDEKVTYILVTCSIAASHLSTKHDTPPPSPNSSNDALPTDAVPNSNRPPVVDHKQTEETINLIEDLLNFM</sequence>
<gene>
    <name evidence="3" type="ORF">M9Y10_028788</name>
</gene>
<accession>A0ABR2KNN0</accession>
<evidence type="ECO:0000256" key="1">
    <source>
        <dbReference type="SAM" id="MobiDB-lite"/>
    </source>
</evidence>